<evidence type="ECO:0000256" key="4">
    <source>
        <dbReference type="HAMAP-Rule" id="MF_00171"/>
    </source>
</evidence>
<dbReference type="InterPro" id="IPR001406">
    <property type="entry name" value="PsdUridine_synth_TruA"/>
</dbReference>
<dbReference type="HAMAP" id="MF_00171">
    <property type="entry name" value="TruA"/>
    <property type="match status" value="1"/>
</dbReference>
<comment type="similarity">
    <text evidence="1 4 7">Belongs to the tRNA pseudouridine synthase TruA family.</text>
</comment>
<reference evidence="9 10" key="1">
    <citation type="submission" date="2020-01" db="EMBL/GenBank/DDBJ databases">
        <title>Bacteria diversity of Porities sp.</title>
        <authorList>
            <person name="Wang G."/>
        </authorList>
    </citation>
    <scope>NUCLEOTIDE SEQUENCE [LARGE SCALE GENOMIC DNA]</scope>
    <source>
        <strain evidence="9 10">R33</strain>
    </source>
</reference>
<proteinExistence type="inferred from homology"/>
<dbReference type="AlphaFoldDB" id="A0A6L9EFW1"/>
<dbReference type="Gene3D" id="3.30.70.660">
    <property type="entry name" value="Pseudouridine synthase I, catalytic domain, C-terminal subdomain"/>
    <property type="match status" value="1"/>
</dbReference>
<gene>
    <name evidence="4" type="primary">truA</name>
    <name evidence="9" type="ORF">GTQ38_16600</name>
</gene>
<comment type="caution">
    <text evidence="9">The sequence shown here is derived from an EMBL/GenBank/DDBJ whole genome shotgun (WGS) entry which is preliminary data.</text>
</comment>
<dbReference type="InterPro" id="IPR020095">
    <property type="entry name" value="PsdUridine_synth_TruA_C"/>
</dbReference>
<dbReference type="GO" id="GO:0031119">
    <property type="term" value="P:tRNA pseudouridine synthesis"/>
    <property type="evidence" value="ECO:0007669"/>
    <property type="project" value="UniProtKB-UniRule"/>
</dbReference>
<dbReference type="GO" id="GO:0160147">
    <property type="term" value="F:tRNA pseudouridine(38-40) synthase activity"/>
    <property type="evidence" value="ECO:0007669"/>
    <property type="project" value="UniProtKB-EC"/>
</dbReference>
<evidence type="ECO:0000256" key="2">
    <source>
        <dbReference type="ARBA" id="ARBA00022694"/>
    </source>
</evidence>
<accession>A0A6L9EFW1</accession>
<dbReference type="EC" id="5.4.99.12" evidence="4"/>
<dbReference type="GO" id="GO:0003723">
    <property type="term" value="F:RNA binding"/>
    <property type="evidence" value="ECO:0007669"/>
    <property type="project" value="InterPro"/>
</dbReference>
<evidence type="ECO:0000256" key="1">
    <source>
        <dbReference type="ARBA" id="ARBA00009375"/>
    </source>
</evidence>
<evidence type="ECO:0000256" key="7">
    <source>
        <dbReference type="RuleBase" id="RU003792"/>
    </source>
</evidence>
<comment type="catalytic activity">
    <reaction evidence="4 7">
        <text>uridine(38/39/40) in tRNA = pseudouridine(38/39/40) in tRNA</text>
        <dbReference type="Rhea" id="RHEA:22376"/>
        <dbReference type="Rhea" id="RHEA-COMP:10085"/>
        <dbReference type="Rhea" id="RHEA-COMP:10087"/>
        <dbReference type="ChEBI" id="CHEBI:65314"/>
        <dbReference type="ChEBI" id="CHEBI:65315"/>
        <dbReference type="EC" id="5.4.99.12"/>
    </reaction>
</comment>
<dbReference type="InterPro" id="IPR020097">
    <property type="entry name" value="PsdUridine_synth_TruA_a/b_dom"/>
</dbReference>
<evidence type="ECO:0000256" key="5">
    <source>
        <dbReference type="PIRSR" id="PIRSR001430-1"/>
    </source>
</evidence>
<evidence type="ECO:0000259" key="8">
    <source>
        <dbReference type="Pfam" id="PF01416"/>
    </source>
</evidence>
<dbReference type="Proteomes" id="UP000475249">
    <property type="component" value="Unassembled WGS sequence"/>
</dbReference>
<comment type="subunit">
    <text evidence="4">Homodimer.</text>
</comment>
<name>A0A6L9EFW1_9FLAO</name>
<keyword evidence="3 4" id="KW-0413">Isomerase</keyword>
<evidence type="ECO:0000313" key="10">
    <source>
        <dbReference type="Proteomes" id="UP000475249"/>
    </source>
</evidence>
<dbReference type="EMBL" id="WXYO01000007">
    <property type="protein sequence ID" value="NAS13635.1"/>
    <property type="molecule type" value="Genomic_DNA"/>
</dbReference>
<dbReference type="PANTHER" id="PTHR11142:SF0">
    <property type="entry name" value="TRNA PSEUDOURIDINE SYNTHASE-LIKE 1"/>
    <property type="match status" value="1"/>
</dbReference>
<evidence type="ECO:0000256" key="6">
    <source>
        <dbReference type="PIRSR" id="PIRSR001430-2"/>
    </source>
</evidence>
<protein>
    <recommendedName>
        <fullName evidence="4">tRNA pseudouridine synthase A</fullName>
        <ecNumber evidence="4">5.4.99.12</ecNumber>
    </recommendedName>
    <alternativeName>
        <fullName evidence="4">tRNA pseudouridine(38-40) synthase</fullName>
    </alternativeName>
    <alternativeName>
        <fullName evidence="4">tRNA pseudouridylate synthase I</fullName>
    </alternativeName>
    <alternativeName>
        <fullName evidence="4">tRNA-uridine isomerase I</fullName>
    </alternativeName>
</protein>
<dbReference type="Gene3D" id="3.30.70.580">
    <property type="entry name" value="Pseudouridine synthase I, catalytic domain, N-terminal subdomain"/>
    <property type="match status" value="1"/>
</dbReference>
<keyword evidence="2 4" id="KW-0819">tRNA processing</keyword>
<sequence>MDKRYYYLIRLQYLGFRYSGWQKQPEYKTIEGMLLKTLKFALPERDYKILGAGRTDAKVSAEQAAFELFLKGAPLVDMKLFLETMNSNLPPDIKLINIDEVNENFNIINQSKIKEYHYFFSYGSKNHPFCAPLMANFLFPLDIDLMKHAATLFAGTYDLRAYTTRSNENKQFVRTITACELVENTLMQASFFPEKSYVLKVSGPGFMRYQIRMIMGALVELGRGALSLDTIKQSLQPNSDVQFSFVAPGSGLQLARLEFHANPL</sequence>
<organism evidence="9 10">
    <name type="scientific">Poritiphilus flavus</name>
    <dbReference type="NCBI Taxonomy" id="2697053"/>
    <lineage>
        <taxon>Bacteria</taxon>
        <taxon>Pseudomonadati</taxon>
        <taxon>Bacteroidota</taxon>
        <taxon>Flavobacteriia</taxon>
        <taxon>Flavobacteriales</taxon>
        <taxon>Flavobacteriaceae</taxon>
        <taxon>Poritiphilus</taxon>
    </lineage>
</organism>
<dbReference type="InterPro" id="IPR020094">
    <property type="entry name" value="TruA/RsuA/RluB/E/F_N"/>
</dbReference>
<comment type="caution">
    <text evidence="4">Lacks conserved residue(s) required for the propagation of feature annotation.</text>
</comment>
<dbReference type="PANTHER" id="PTHR11142">
    <property type="entry name" value="PSEUDOURIDYLATE SYNTHASE"/>
    <property type="match status" value="1"/>
</dbReference>
<dbReference type="Pfam" id="PF01416">
    <property type="entry name" value="PseudoU_synth_1"/>
    <property type="match status" value="1"/>
</dbReference>
<keyword evidence="10" id="KW-1185">Reference proteome</keyword>
<feature type="binding site" evidence="4 6">
    <location>
        <position position="116"/>
    </location>
    <ligand>
        <name>substrate</name>
    </ligand>
</feature>
<dbReference type="RefSeq" id="WP_161436664.1">
    <property type="nucleotide sequence ID" value="NZ_WXYO01000007.1"/>
</dbReference>
<dbReference type="SUPFAM" id="SSF55120">
    <property type="entry name" value="Pseudouridine synthase"/>
    <property type="match status" value="1"/>
</dbReference>
<comment type="function">
    <text evidence="4">Formation of pseudouridine at positions 38, 39 and 40 in the anticodon stem and loop of transfer RNAs.</text>
</comment>
<feature type="domain" description="Pseudouridine synthase I TruA alpha/beta" evidence="8">
    <location>
        <begin position="149"/>
        <end position="258"/>
    </location>
</feature>
<dbReference type="InterPro" id="IPR020103">
    <property type="entry name" value="PsdUridine_synth_cat_dom_sf"/>
</dbReference>
<evidence type="ECO:0000256" key="3">
    <source>
        <dbReference type="ARBA" id="ARBA00023235"/>
    </source>
</evidence>
<evidence type="ECO:0000313" key="9">
    <source>
        <dbReference type="EMBL" id="NAS13635.1"/>
    </source>
</evidence>
<dbReference type="PIRSF" id="PIRSF001430">
    <property type="entry name" value="tRNA_psdUrid_synth"/>
    <property type="match status" value="1"/>
</dbReference>
<feature type="active site" description="Nucleophile" evidence="4 5">
    <location>
        <position position="56"/>
    </location>
</feature>